<feature type="region of interest" description="Disordered" evidence="1">
    <location>
        <begin position="467"/>
        <end position="500"/>
    </location>
</feature>
<organism evidence="2 3">
    <name type="scientific">Leucosporidium creatinivorum</name>
    <dbReference type="NCBI Taxonomy" id="106004"/>
    <lineage>
        <taxon>Eukaryota</taxon>
        <taxon>Fungi</taxon>
        <taxon>Dikarya</taxon>
        <taxon>Basidiomycota</taxon>
        <taxon>Pucciniomycotina</taxon>
        <taxon>Microbotryomycetes</taxon>
        <taxon>Leucosporidiales</taxon>
        <taxon>Leucosporidium</taxon>
    </lineage>
</organism>
<accession>A0A1Y2F8M2</accession>
<sequence length="929" mass="97704">MSLFTSNHVKLIKDVYPPDLATSDPLPSPSSNHLGKLTFYAAGRPKKLPKVAAVLLERAEKDGRANSGAKGRGGLAVTIDILKGLVTECRTELRCFADQALRAVELGLTRRDGQRRDVQLEARAASLFHAIATFTTGPFLGLNDALGKQYLLCLSLVSSLAQLNSENTSSSRAIALDALKGAVSSELLYSQTAAYDSQIEEIMPALLYNCLNVPIEELHLQSNVSDATAGTSNLGPVASRKSPSIEPPADSPSPADLASSAVTSLRAISRLSHGVQLSSKLTAMGSWLDRYKNGALWKQADFIEWLGSSGIAASPVQYRAGVVGWWVDQVVEIDDTEATTKSETLLRTLAHILGGPTSLVGLGIGSVLSQLTSLIVQRAALGDEDPLFSPLLTTISSLASSHIYYVDQLNDVVADLVDSIRSVKEGSGVAARLGRGERKRAMRQLVGALRQVLVEAEKGDGEVKVAVPLNGTTSNGTNGTTAAEASTSRPPLPDNSEGTIRGNGVLLGVGQVEGLKSKKEASNSLDAMGRPIMRVAGAGRRSRISPEVFQDSLFLLTDADATIRDDYERALLVYLEKEMDVGPVASEDEPILDPSHEIARFCRELHLAIYELATSPTLGSDAPNFSLAGHQSSTVNPSRSSSLKSSRRLSTSSRLAEANATATAADYAALAAIVEAVQLRQSAEAVMEGAPVLVALEKSAKKWEGEMQGAERAQACSEIAARGLGAIGDAWSIAEVRRIADEALSRMAPSVLPPFDAGRRTPPDFASSPSAPTSPFATAAVDAVLASRPLQSAAGTGLGNVLHTPWTPQVAHLRDSTVTPAYPNGGRSITNLGSTLRVTSASTPERAASFRAPSLADLQSSLGRPGSIGTSATPSIASTSGNTIATHNTQRRTAKAKAETVLSRLTVSRGGSRASSIHRSRSPPYAAAN</sequence>
<evidence type="ECO:0008006" key="4">
    <source>
        <dbReference type="Google" id="ProtNLM"/>
    </source>
</evidence>
<feature type="compositionally biased region" description="Low complexity" evidence="1">
    <location>
        <begin position="638"/>
        <end position="647"/>
    </location>
</feature>
<gene>
    <name evidence="2" type="ORF">BCR35DRAFT_304429</name>
</gene>
<proteinExistence type="predicted"/>
<evidence type="ECO:0000256" key="1">
    <source>
        <dbReference type="SAM" id="MobiDB-lite"/>
    </source>
</evidence>
<dbReference type="Proteomes" id="UP000193467">
    <property type="component" value="Unassembled WGS sequence"/>
</dbReference>
<dbReference type="GO" id="GO:0072659">
    <property type="term" value="P:protein localization to plasma membrane"/>
    <property type="evidence" value="ECO:0007669"/>
    <property type="project" value="InterPro"/>
</dbReference>
<protein>
    <recommendedName>
        <fullName evidence="4">Protein EFR3</fullName>
    </recommendedName>
</protein>
<feature type="compositionally biased region" description="Low complexity" evidence="1">
    <location>
        <begin position="470"/>
        <end position="488"/>
    </location>
</feature>
<dbReference type="PANTHER" id="PTHR47766">
    <property type="entry name" value="PROTEIN EFR3"/>
    <property type="match status" value="1"/>
</dbReference>
<feature type="region of interest" description="Disordered" evidence="1">
    <location>
        <begin position="871"/>
        <end position="929"/>
    </location>
</feature>
<dbReference type="OrthoDB" id="274691at2759"/>
<name>A0A1Y2F8M2_9BASI</name>
<feature type="compositionally biased region" description="Low complexity" evidence="1">
    <location>
        <begin position="763"/>
        <end position="773"/>
    </location>
</feature>
<dbReference type="InParanoid" id="A0A1Y2F8M2"/>
<dbReference type="InterPro" id="IPR039786">
    <property type="entry name" value="EFR3"/>
</dbReference>
<comment type="caution">
    <text evidence="2">The sequence shown here is derived from an EMBL/GenBank/DDBJ whole genome shotgun (WGS) entry which is preliminary data.</text>
</comment>
<dbReference type="EMBL" id="MCGR01000025">
    <property type="protein sequence ID" value="ORY80241.1"/>
    <property type="molecule type" value="Genomic_DNA"/>
</dbReference>
<keyword evidence="3" id="KW-1185">Reference proteome</keyword>
<feature type="compositionally biased region" description="Polar residues" evidence="1">
    <location>
        <begin position="871"/>
        <end position="888"/>
    </location>
</feature>
<evidence type="ECO:0000313" key="3">
    <source>
        <dbReference type="Proteomes" id="UP000193467"/>
    </source>
</evidence>
<dbReference type="PANTHER" id="PTHR47766:SF1">
    <property type="entry name" value="PROTEIN EFR3"/>
    <property type="match status" value="1"/>
</dbReference>
<dbReference type="STRING" id="106004.A0A1Y2F8M2"/>
<feature type="region of interest" description="Disordered" evidence="1">
    <location>
        <begin position="753"/>
        <end position="773"/>
    </location>
</feature>
<feature type="region of interest" description="Disordered" evidence="1">
    <location>
        <begin position="623"/>
        <end position="647"/>
    </location>
</feature>
<dbReference type="AlphaFoldDB" id="A0A1Y2F8M2"/>
<reference evidence="2 3" key="1">
    <citation type="submission" date="2016-07" db="EMBL/GenBank/DDBJ databases">
        <title>Pervasive Adenine N6-methylation of Active Genes in Fungi.</title>
        <authorList>
            <consortium name="DOE Joint Genome Institute"/>
            <person name="Mondo S.J."/>
            <person name="Dannebaum R.O."/>
            <person name="Kuo R.C."/>
            <person name="Labutti K."/>
            <person name="Haridas S."/>
            <person name="Kuo A."/>
            <person name="Salamov A."/>
            <person name="Ahrendt S.R."/>
            <person name="Lipzen A."/>
            <person name="Sullivan W."/>
            <person name="Andreopoulos W.B."/>
            <person name="Clum A."/>
            <person name="Lindquist E."/>
            <person name="Daum C."/>
            <person name="Ramamoorthy G.K."/>
            <person name="Gryganskyi A."/>
            <person name="Culley D."/>
            <person name="Magnuson J.K."/>
            <person name="James T.Y."/>
            <person name="O'Malley M.A."/>
            <person name="Stajich J.E."/>
            <person name="Spatafora J.W."/>
            <person name="Visel A."/>
            <person name="Grigoriev I.V."/>
        </authorList>
    </citation>
    <scope>NUCLEOTIDE SEQUENCE [LARGE SCALE GENOMIC DNA]</scope>
    <source>
        <strain evidence="2 3">62-1032</strain>
    </source>
</reference>
<evidence type="ECO:0000313" key="2">
    <source>
        <dbReference type="EMBL" id="ORY80241.1"/>
    </source>
</evidence>
<feature type="region of interest" description="Disordered" evidence="1">
    <location>
        <begin position="231"/>
        <end position="257"/>
    </location>
</feature>